<evidence type="ECO:0000256" key="1">
    <source>
        <dbReference type="SAM" id="MobiDB-lite"/>
    </source>
</evidence>
<dbReference type="OMA" id="WNKAMGR"/>
<dbReference type="GO" id="GO:0042138">
    <property type="term" value="P:meiotic DNA double-strand break formation"/>
    <property type="evidence" value="ECO:0007669"/>
    <property type="project" value="InterPro"/>
</dbReference>
<dbReference type="Pfam" id="PF15771">
    <property type="entry name" value="IHO1"/>
    <property type="match status" value="2"/>
</dbReference>
<sequence length="609" mass="67172">GCYYVWNISNNSGQFFSIRSSAPSDYSNLSDSQLLFGSQFCPENVQLAAAPLELGTQLGQHNSQDVSVTLSHEPSIFTKYQTKPHLFDEDTKEKGSLNFGAGRVKSVLENYEVNKNKIKDKYDRYVDIHWKFFLCWWLSLPEAPSFPLKAIHDIAAYFSKKSIFSRFNLSLIGKNHRIREQSLFLLKEGLESLPAQLSDQHLKLCEELGFLKLLNALAELHTLISSARLPPHKADNYSQTSPGLCQGCVLGEETTCWPCCRGRGVCSSSGWPQSLCVTVGEQHGDSPGRNQDAGDGPSKGDTNTGSGGKGSPFATAACGRENASLQEVKYGLGAQSCANHLCVCCANNHFLEDSQKKHCSMPQEVPLPTLLRKAVRKSTRGFDPMAGSQQRQPQDYHLSIQKDMPRQRDNNRATDCEVENAAVGHKAKQRPGRIPWNKAIGRKKTCPVIKKSELSRCADGGLKQRKANRVIELESSRKNFIPRYMVALNLGSSNPVLAAPGQQILSSARPRLTQNSPPVPRSSPQQLPDKRKRSLEIQKRVNVTSVKGNLGDSSPQENIFSLCSTTDEKPVTCFSLQSPAASKKPHPVDTLAQQNTACCSLVFDSDYSD</sequence>
<dbReference type="InterPro" id="IPR031529">
    <property type="entry name" value="IHO1"/>
</dbReference>
<dbReference type="PANTHER" id="PTHR35662">
    <property type="entry name" value="INTERACTOR OF HORMAD1 PROTEIN 1"/>
    <property type="match status" value="1"/>
</dbReference>
<reference evidence="2" key="1">
    <citation type="submission" date="2025-08" db="UniProtKB">
        <authorList>
            <consortium name="Ensembl"/>
        </authorList>
    </citation>
    <scope>IDENTIFICATION</scope>
</reference>
<evidence type="ECO:0000313" key="2">
    <source>
        <dbReference type="Ensembl" id="ENSACUP00000002400.1"/>
    </source>
</evidence>
<dbReference type="Ensembl" id="ENSACUT00000002564.1">
    <property type="protein sequence ID" value="ENSACUP00000002400.1"/>
    <property type="gene ID" value="ENSACUG00000001682.1"/>
</dbReference>
<dbReference type="GO" id="GO:0006310">
    <property type="term" value="P:DNA recombination"/>
    <property type="evidence" value="ECO:0007669"/>
    <property type="project" value="InterPro"/>
</dbReference>
<feature type="region of interest" description="Disordered" evidence="1">
    <location>
        <begin position="508"/>
        <end position="535"/>
    </location>
</feature>
<reference evidence="2" key="2">
    <citation type="submission" date="2025-09" db="UniProtKB">
        <authorList>
            <consortium name="Ensembl"/>
        </authorList>
    </citation>
    <scope>IDENTIFICATION</scope>
</reference>
<dbReference type="GO" id="GO:0007129">
    <property type="term" value="P:homologous chromosome pairing at meiosis"/>
    <property type="evidence" value="ECO:0007669"/>
    <property type="project" value="TreeGrafter"/>
</dbReference>
<feature type="compositionally biased region" description="Polar residues" evidence="1">
    <location>
        <begin position="512"/>
        <end position="526"/>
    </location>
</feature>
<name>A0A663LRZ8_ATHCN</name>
<dbReference type="AlphaFoldDB" id="A0A663LRZ8"/>
<evidence type="ECO:0000313" key="3">
    <source>
        <dbReference type="Proteomes" id="UP000472269"/>
    </source>
</evidence>
<proteinExistence type="predicted"/>
<organism evidence="2 3">
    <name type="scientific">Athene cunicularia</name>
    <name type="common">Burrowing owl</name>
    <name type="synonym">Speotyto cunicularia</name>
    <dbReference type="NCBI Taxonomy" id="194338"/>
    <lineage>
        <taxon>Eukaryota</taxon>
        <taxon>Metazoa</taxon>
        <taxon>Chordata</taxon>
        <taxon>Craniata</taxon>
        <taxon>Vertebrata</taxon>
        <taxon>Euteleostomi</taxon>
        <taxon>Archelosauria</taxon>
        <taxon>Archosauria</taxon>
        <taxon>Dinosauria</taxon>
        <taxon>Saurischia</taxon>
        <taxon>Theropoda</taxon>
        <taxon>Coelurosauria</taxon>
        <taxon>Aves</taxon>
        <taxon>Neognathae</taxon>
        <taxon>Neoaves</taxon>
        <taxon>Telluraves</taxon>
        <taxon>Strigiformes</taxon>
        <taxon>Strigidae</taxon>
        <taxon>Athene</taxon>
    </lineage>
</organism>
<accession>A0A663LRZ8</accession>
<protein>
    <submittedName>
        <fullName evidence="2">Uncharacterized protein</fullName>
    </submittedName>
</protein>
<dbReference type="Proteomes" id="UP000472269">
    <property type="component" value="Unplaced"/>
</dbReference>
<dbReference type="GO" id="GO:0000794">
    <property type="term" value="C:condensed nuclear chromosome"/>
    <property type="evidence" value="ECO:0007669"/>
    <property type="project" value="TreeGrafter"/>
</dbReference>
<dbReference type="PANTHER" id="PTHR35662:SF1">
    <property type="entry name" value="INTERACTOR OF HORMAD1 PROTEIN 1"/>
    <property type="match status" value="1"/>
</dbReference>
<feature type="region of interest" description="Disordered" evidence="1">
    <location>
        <begin position="282"/>
        <end position="308"/>
    </location>
</feature>
<keyword evidence="3" id="KW-1185">Reference proteome</keyword>